<sequence>MGYLNTHDSHLLSPSISAKCPGGIDKLAMLEHNPLPPDNEYYALSQYLYGEITYKIRSERKDGDRIIVTVEQMIPRELINADFFKQAKEGKIDDAHRAVYQRLKSLYDSRKLNGLAKEPNYFNWVVLKDGVAPELSPGQLTLCNQSE</sequence>
<evidence type="ECO:0000313" key="1">
    <source>
        <dbReference type="EMBL" id="GKX55675.1"/>
    </source>
</evidence>
<comment type="caution">
    <text evidence="1">The sequence shown here is derived from an EMBL/GenBank/DDBJ whole genome shotgun (WGS) entry which is preliminary data.</text>
</comment>
<dbReference type="EMBL" id="BRLH01000003">
    <property type="protein sequence ID" value="GKX55675.1"/>
    <property type="molecule type" value="Genomic_DNA"/>
</dbReference>
<name>A0AAV5N137_9GAMM</name>
<reference evidence="1" key="1">
    <citation type="submission" date="2022-06" db="EMBL/GenBank/DDBJ databases">
        <title>Draft genome sequences of Leminorella grimontii str. JCM5902.</title>
        <authorList>
            <person name="Wakabayashi Y."/>
            <person name="Kojima K."/>
        </authorList>
    </citation>
    <scope>NUCLEOTIDE SEQUENCE</scope>
    <source>
        <strain evidence="1">JCM 5902</strain>
    </source>
</reference>
<accession>A0AAV5N137</accession>
<organism evidence="1 2">
    <name type="scientific">Leminorella grimontii</name>
    <dbReference type="NCBI Taxonomy" id="82981"/>
    <lineage>
        <taxon>Bacteria</taxon>
        <taxon>Pseudomonadati</taxon>
        <taxon>Pseudomonadota</taxon>
        <taxon>Gammaproteobacteria</taxon>
        <taxon>Enterobacterales</taxon>
        <taxon>Budviciaceae</taxon>
        <taxon>Leminorella</taxon>
    </lineage>
</organism>
<dbReference type="Proteomes" id="UP001058124">
    <property type="component" value="Unassembled WGS sequence"/>
</dbReference>
<keyword evidence="2" id="KW-1185">Reference proteome</keyword>
<protein>
    <submittedName>
        <fullName evidence="1">Uncharacterized protein</fullName>
    </submittedName>
</protein>
<dbReference type="RefSeq" id="WP_027273637.1">
    <property type="nucleotide sequence ID" value="NZ_BRLH01000003.1"/>
</dbReference>
<proteinExistence type="predicted"/>
<evidence type="ECO:0000313" key="2">
    <source>
        <dbReference type="Proteomes" id="UP001058124"/>
    </source>
</evidence>
<dbReference type="AlphaFoldDB" id="A0AAV5N137"/>
<gene>
    <name evidence="1" type="ORF">SOASR030_17870</name>
</gene>